<dbReference type="PANTHER" id="PTHR22674">
    <property type="entry name" value="NTPASE, KAP FAMILY P-LOOP DOMAIN-CONTAINING 1"/>
    <property type="match status" value="1"/>
</dbReference>
<dbReference type="Pfam" id="PF07693">
    <property type="entry name" value="KAP_NTPase"/>
    <property type="match status" value="1"/>
</dbReference>
<feature type="domain" description="KAP NTPase" evidence="1">
    <location>
        <begin position="24"/>
        <end position="353"/>
    </location>
</feature>
<keyword evidence="3" id="KW-1185">Reference proteome</keyword>
<dbReference type="OrthoDB" id="88903at2"/>
<evidence type="ECO:0000313" key="2">
    <source>
        <dbReference type="EMBL" id="SFP61966.1"/>
    </source>
</evidence>
<sequence>MKYTNIIDSPLGGTEKDLLGVSDYVNALSRFLSSASMPTTIAIQGEWGSGKTSFMNQIKSQLCDDADKPDTDKLFHGVWVNMWEYSMMKDPEDILINVIKGLTSSCLEVFENRVEKNSFDVENLKKKTWGFIKATSAFAVKAVAHVGLNAVGADGENLIEDYVDSIKGEKKDALTLKEVRPKEFRDAFAKVITECLDQDQKNGDTNKKGFMFFIDDLDRIPPENAVHILELLKNLFEVENCIFVLAIDYEVVVKGLKAKFGAENQMDERAYRSFFDKIIQMPFSMPIGAYDITGFVESSVDNIGVFTHDELNQLLSVDGEKEKTSEVLADMVLLSTGTNPRSIKRLLNSLSLIDIMHKIKIQKEKECGRKINDMSVEDKAMNFGLVCIQVAYPDIYDLLIQESNFLEWDDSSARDFRLKALTPEKAEYLSTLEEFDEKWEQVLYRACQKSIYLSNRVLNISRLLNKIRFLCPDQEQFPAKIVELLGMSAVTTVSSVDSVTVEANKNKNYSRSNDVEDFFSKVKCSNPELIKRLRWIIGVITEIFGNTVKPAISTSQLAFWFTSPVTRNRRFLAIWCIPATKEDPNEYIEIAPCAGGSSVWTVGHLQNFSKQGFVGKNPDWYKDINFRIKWTPGSDKEEILGFHPYEYISRKIWTEELWNLISDRYTPDKLCDSYNELFMFITECFFKYGSRVPLPKPFTGITEN</sequence>
<evidence type="ECO:0000259" key="1">
    <source>
        <dbReference type="Pfam" id="PF07693"/>
    </source>
</evidence>
<evidence type="ECO:0000313" key="3">
    <source>
        <dbReference type="Proteomes" id="UP000243745"/>
    </source>
</evidence>
<dbReference type="InterPro" id="IPR011646">
    <property type="entry name" value="KAP_P-loop"/>
</dbReference>
<dbReference type="InterPro" id="IPR052754">
    <property type="entry name" value="NTPase_KAP_P-loop"/>
</dbReference>
<name>A0A662ZK02_9GAMM</name>
<protein>
    <submittedName>
        <fullName evidence="2">KAP family P-loop domain-containing protein</fullName>
    </submittedName>
</protein>
<reference evidence="2 3" key="1">
    <citation type="submission" date="2016-10" db="EMBL/GenBank/DDBJ databases">
        <authorList>
            <person name="Varghese N."/>
            <person name="Submissions S."/>
        </authorList>
    </citation>
    <scope>NUCLEOTIDE SEQUENCE [LARGE SCALE GENOMIC DNA]</scope>
    <source>
        <strain evidence="2 3">DSM 1361</strain>
    </source>
</reference>
<dbReference type="EMBL" id="FOXF01000044">
    <property type="protein sequence ID" value="SFP61966.1"/>
    <property type="molecule type" value="Genomic_DNA"/>
</dbReference>
<organism evidence="2 3">
    <name type="scientific">Ruminobacter amylophilus</name>
    <dbReference type="NCBI Taxonomy" id="867"/>
    <lineage>
        <taxon>Bacteria</taxon>
        <taxon>Pseudomonadati</taxon>
        <taxon>Pseudomonadota</taxon>
        <taxon>Gammaproteobacteria</taxon>
        <taxon>Aeromonadales</taxon>
        <taxon>Succinivibrionaceae</taxon>
        <taxon>Ruminobacter</taxon>
    </lineage>
</organism>
<accession>A0A662ZK02</accession>
<dbReference type="RefSeq" id="WP_093143125.1">
    <property type="nucleotide sequence ID" value="NZ_FOXF01000044.1"/>
</dbReference>
<proteinExistence type="predicted"/>
<dbReference type="InterPro" id="IPR027417">
    <property type="entry name" value="P-loop_NTPase"/>
</dbReference>
<dbReference type="SUPFAM" id="SSF52540">
    <property type="entry name" value="P-loop containing nucleoside triphosphate hydrolases"/>
    <property type="match status" value="1"/>
</dbReference>
<dbReference type="AlphaFoldDB" id="A0A662ZK02"/>
<dbReference type="PANTHER" id="PTHR22674:SF6">
    <property type="entry name" value="NTPASE KAP FAMILY P-LOOP DOMAIN-CONTAINING PROTEIN 1"/>
    <property type="match status" value="1"/>
</dbReference>
<dbReference type="Proteomes" id="UP000243745">
    <property type="component" value="Unassembled WGS sequence"/>
</dbReference>
<gene>
    <name evidence="2" type="ORF">SAMN02910344_01885</name>
</gene>
<dbReference type="Gene3D" id="3.40.50.300">
    <property type="entry name" value="P-loop containing nucleotide triphosphate hydrolases"/>
    <property type="match status" value="1"/>
</dbReference>